<dbReference type="AlphaFoldDB" id="A0A9R1UT98"/>
<accession>A0A9R1UT98</accession>
<keyword evidence="1" id="KW-1133">Transmembrane helix</keyword>
<dbReference type="EMBL" id="NBSK02000008">
    <property type="protein sequence ID" value="KAJ0193231.1"/>
    <property type="molecule type" value="Genomic_DNA"/>
</dbReference>
<dbReference type="Gramene" id="rna-gnl|WGS:NBSK|LSAT_8X4621_mrna">
    <property type="protein sequence ID" value="cds-PLY92172.1"/>
    <property type="gene ID" value="gene-LSAT_8X4621"/>
</dbReference>
<keyword evidence="3" id="KW-1185">Reference proteome</keyword>
<organism evidence="2 3">
    <name type="scientific">Lactuca sativa</name>
    <name type="common">Garden lettuce</name>
    <dbReference type="NCBI Taxonomy" id="4236"/>
    <lineage>
        <taxon>Eukaryota</taxon>
        <taxon>Viridiplantae</taxon>
        <taxon>Streptophyta</taxon>
        <taxon>Embryophyta</taxon>
        <taxon>Tracheophyta</taxon>
        <taxon>Spermatophyta</taxon>
        <taxon>Magnoliopsida</taxon>
        <taxon>eudicotyledons</taxon>
        <taxon>Gunneridae</taxon>
        <taxon>Pentapetalae</taxon>
        <taxon>asterids</taxon>
        <taxon>campanulids</taxon>
        <taxon>Asterales</taxon>
        <taxon>Asteraceae</taxon>
        <taxon>Cichorioideae</taxon>
        <taxon>Cichorieae</taxon>
        <taxon>Lactucinae</taxon>
        <taxon>Lactuca</taxon>
    </lineage>
</organism>
<sequence length="288" mass="32621">MYTTEDTSSYYLRSIPVTDFAILSVVAFLLLLSLLSLFCIFHLRLKSRSSLHLRSFNNLWTIRLLLVVLVACWAVTQILHLPFIREPLTFSQQAYLCKFHIVLSLGFLQPGFLVTLLYLINLFIKQRNPSEKWSVLVLVKLITLPTLILQIILLFFTPLKEQLPWVLSVDSFGNKRMIYTYPLLSSVVFCAFAIVYSMGLLLACWRVVLLVINKAIRLRINMLGMTMMMALLVQILFLGAESLWMPENIGVSVVSLGIFLSVAVCGVVGEIVLVIKPIMEALETGKTT</sequence>
<feature type="transmembrane region" description="Helical" evidence="1">
    <location>
        <begin position="62"/>
        <end position="81"/>
    </location>
</feature>
<keyword evidence="1" id="KW-0472">Membrane</keyword>
<keyword evidence="1" id="KW-0812">Transmembrane</keyword>
<feature type="transmembrane region" description="Helical" evidence="1">
    <location>
        <begin position="101"/>
        <end position="124"/>
    </location>
</feature>
<feature type="transmembrane region" description="Helical" evidence="1">
    <location>
        <begin position="252"/>
        <end position="275"/>
    </location>
</feature>
<protein>
    <submittedName>
        <fullName evidence="2">Uncharacterized protein</fullName>
    </submittedName>
</protein>
<dbReference type="PANTHER" id="PTHR34116">
    <property type="entry name" value="PLASMINOGEN ACTIVATOR INHIBITOR"/>
    <property type="match status" value="1"/>
</dbReference>
<name>A0A9R1UT98_LACSA</name>
<comment type="caution">
    <text evidence="2">The sequence shown here is derived from an EMBL/GenBank/DDBJ whole genome shotgun (WGS) entry which is preliminary data.</text>
</comment>
<proteinExistence type="predicted"/>
<feature type="transmembrane region" description="Helical" evidence="1">
    <location>
        <begin position="179"/>
        <end position="208"/>
    </location>
</feature>
<feature type="transmembrane region" description="Helical" evidence="1">
    <location>
        <begin position="20"/>
        <end position="41"/>
    </location>
</feature>
<evidence type="ECO:0000256" key="1">
    <source>
        <dbReference type="SAM" id="Phobius"/>
    </source>
</evidence>
<reference evidence="2 3" key="1">
    <citation type="journal article" date="2017" name="Nat. Commun.">
        <title>Genome assembly with in vitro proximity ligation data and whole-genome triplication in lettuce.</title>
        <authorList>
            <person name="Reyes-Chin-Wo S."/>
            <person name="Wang Z."/>
            <person name="Yang X."/>
            <person name="Kozik A."/>
            <person name="Arikit S."/>
            <person name="Song C."/>
            <person name="Xia L."/>
            <person name="Froenicke L."/>
            <person name="Lavelle D.O."/>
            <person name="Truco M.J."/>
            <person name="Xia R."/>
            <person name="Zhu S."/>
            <person name="Xu C."/>
            <person name="Xu H."/>
            <person name="Xu X."/>
            <person name="Cox K."/>
            <person name="Korf I."/>
            <person name="Meyers B.C."/>
            <person name="Michelmore R.W."/>
        </authorList>
    </citation>
    <scope>NUCLEOTIDE SEQUENCE [LARGE SCALE GENOMIC DNA]</scope>
    <source>
        <strain evidence="3">cv. Salinas</strain>
        <tissue evidence="2">Seedlings</tissue>
    </source>
</reference>
<feature type="transmembrane region" description="Helical" evidence="1">
    <location>
        <begin position="136"/>
        <end position="159"/>
    </location>
</feature>
<evidence type="ECO:0000313" key="2">
    <source>
        <dbReference type="EMBL" id="KAJ0193231.1"/>
    </source>
</evidence>
<dbReference type="PANTHER" id="PTHR34116:SF9">
    <property type="entry name" value="OS08G0346600 PROTEIN"/>
    <property type="match status" value="1"/>
</dbReference>
<feature type="transmembrane region" description="Helical" evidence="1">
    <location>
        <begin position="220"/>
        <end position="240"/>
    </location>
</feature>
<dbReference type="Proteomes" id="UP000235145">
    <property type="component" value="Unassembled WGS sequence"/>
</dbReference>
<evidence type="ECO:0000313" key="3">
    <source>
        <dbReference type="Proteomes" id="UP000235145"/>
    </source>
</evidence>
<gene>
    <name evidence="2" type="ORF">LSAT_V11C800390410</name>
</gene>